<dbReference type="Proteomes" id="UP000184016">
    <property type="component" value="Unassembled WGS sequence"/>
</dbReference>
<dbReference type="AlphaFoldDB" id="A0A1M6ME03"/>
<dbReference type="OrthoDB" id="2377176at2"/>
<organism evidence="1 2">
    <name type="scientific">Alicyclobacillus tolerans</name>
    <dbReference type="NCBI Taxonomy" id="90970"/>
    <lineage>
        <taxon>Bacteria</taxon>
        <taxon>Bacillati</taxon>
        <taxon>Bacillota</taxon>
        <taxon>Bacilli</taxon>
        <taxon>Bacillales</taxon>
        <taxon>Alicyclobacillaceae</taxon>
        <taxon>Alicyclobacillus</taxon>
    </lineage>
</organism>
<accession>A0A1M6ME03</accession>
<protein>
    <submittedName>
        <fullName evidence="1">Uncharacterized protein</fullName>
    </submittedName>
</protein>
<dbReference type="RefSeq" id="WP_072873114.1">
    <property type="nucleotide sequence ID" value="NZ_FRAF01000004.1"/>
</dbReference>
<keyword evidence="2" id="KW-1185">Reference proteome</keyword>
<evidence type="ECO:0000313" key="2">
    <source>
        <dbReference type="Proteomes" id="UP000184016"/>
    </source>
</evidence>
<sequence length="64" mass="7508">MTNIRSHRVPGYSYRRVDLEGLRHTDEEKEHFFDISAEKEAEIPNGSKKRIPNFVHRADEPGED</sequence>
<reference evidence="2" key="1">
    <citation type="submission" date="2016-11" db="EMBL/GenBank/DDBJ databases">
        <authorList>
            <person name="Varghese N."/>
            <person name="Submissions S."/>
        </authorList>
    </citation>
    <scope>NUCLEOTIDE SEQUENCE [LARGE SCALE GENOMIC DNA]</scope>
    <source>
        <strain evidence="2">USBA-503</strain>
    </source>
</reference>
<evidence type="ECO:0000313" key="1">
    <source>
        <dbReference type="EMBL" id="SHJ81732.1"/>
    </source>
</evidence>
<proteinExistence type="predicted"/>
<dbReference type="EMBL" id="FRAF01000004">
    <property type="protein sequence ID" value="SHJ81732.1"/>
    <property type="molecule type" value="Genomic_DNA"/>
</dbReference>
<gene>
    <name evidence="1" type="ORF">SAMN05443507_10426</name>
</gene>
<dbReference type="STRING" id="1830138.SAMN05443507_10426"/>
<name>A0A1M6ME03_9BACL</name>